<evidence type="ECO:0000313" key="2">
    <source>
        <dbReference type="EMBL" id="ORY19587.1"/>
    </source>
</evidence>
<proteinExistence type="predicted"/>
<feature type="signal peptide" evidence="1">
    <location>
        <begin position="1"/>
        <end position="21"/>
    </location>
</feature>
<dbReference type="AlphaFoldDB" id="A0A1Y2ABB7"/>
<protein>
    <recommendedName>
        <fullName evidence="4">C-type lectin domain-containing protein</fullName>
    </recommendedName>
</protein>
<gene>
    <name evidence="2" type="ORF">BCR34DRAFT_595525</name>
</gene>
<keyword evidence="1" id="KW-0732">Signal</keyword>
<comment type="caution">
    <text evidence="2">The sequence shown here is derived from an EMBL/GenBank/DDBJ whole genome shotgun (WGS) entry which is preliminary data.</text>
</comment>
<reference evidence="2 3" key="1">
    <citation type="submission" date="2016-07" db="EMBL/GenBank/DDBJ databases">
        <title>Pervasive Adenine N6-methylation of Active Genes in Fungi.</title>
        <authorList>
            <consortium name="DOE Joint Genome Institute"/>
            <person name="Mondo S.J."/>
            <person name="Dannebaum R.O."/>
            <person name="Kuo R.C."/>
            <person name="Labutti K."/>
            <person name="Haridas S."/>
            <person name="Kuo A."/>
            <person name="Salamov A."/>
            <person name="Ahrendt S.R."/>
            <person name="Lipzen A."/>
            <person name="Sullivan W."/>
            <person name="Andreopoulos W.B."/>
            <person name="Clum A."/>
            <person name="Lindquist E."/>
            <person name="Daum C."/>
            <person name="Ramamoorthy G.K."/>
            <person name="Gryganskyi A."/>
            <person name="Culley D."/>
            <person name="Magnuson J.K."/>
            <person name="James T.Y."/>
            <person name="O'Malley M.A."/>
            <person name="Stajich J.E."/>
            <person name="Spatafora J.W."/>
            <person name="Visel A."/>
            <person name="Grigoriev I.V."/>
        </authorList>
    </citation>
    <scope>NUCLEOTIDE SEQUENCE [LARGE SCALE GENOMIC DNA]</scope>
    <source>
        <strain evidence="2 3">CBS 115471</strain>
    </source>
</reference>
<accession>A0A1Y2ABB7</accession>
<evidence type="ECO:0008006" key="4">
    <source>
        <dbReference type="Google" id="ProtNLM"/>
    </source>
</evidence>
<organism evidence="2 3">
    <name type="scientific">Clohesyomyces aquaticus</name>
    <dbReference type="NCBI Taxonomy" id="1231657"/>
    <lineage>
        <taxon>Eukaryota</taxon>
        <taxon>Fungi</taxon>
        <taxon>Dikarya</taxon>
        <taxon>Ascomycota</taxon>
        <taxon>Pezizomycotina</taxon>
        <taxon>Dothideomycetes</taxon>
        <taxon>Pleosporomycetidae</taxon>
        <taxon>Pleosporales</taxon>
        <taxon>Lindgomycetaceae</taxon>
        <taxon>Clohesyomyces</taxon>
    </lineage>
</organism>
<dbReference type="EMBL" id="MCFA01000002">
    <property type="protein sequence ID" value="ORY19587.1"/>
    <property type="molecule type" value="Genomic_DNA"/>
</dbReference>
<feature type="chain" id="PRO_5012350032" description="C-type lectin domain-containing protein" evidence="1">
    <location>
        <begin position="22"/>
        <end position="163"/>
    </location>
</feature>
<dbReference type="Proteomes" id="UP000193144">
    <property type="component" value="Unassembled WGS sequence"/>
</dbReference>
<name>A0A1Y2ABB7_9PLEO</name>
<evidence type="ECO:0000313" key="3">
    <source>
        <dbReference type="Proteomes" id="UP000193144"/>
    </source>
</evidence>
<keyword evidence="3" id="KW-1185">Reference proteome</keyword>
<sequence length="163" mass="18055">MAKFPFYGLALLLCLIGFTAANPIAPTVKAVARSIENSASKPRCKFHAMVYQSCEGGNSPNTYMTISGMSNGYNGNQERLDGLIWTLPFEGETLKWWWSKDHVVFQYGSGVFPSGWTWTSFDSKTIPGSCNAGDWTSGPLNCEMNHNAGRTFDMDCNFAYNPH</sequence>
<evidence type="ECO:0000256" key="1">
    <source>
        <dbReference type="SAM" id="SignalP"/>
    </source>
</evidence>